<evidence type="ECO:0000313" key="2">
    <source>
        <dbReference type="Proteomes" id="UP000194885"/>
    </source>
</evidence>
<accession>A0A242BEI4</accession>
<gene>
    <name evidence="1" type="ORF">A5810_001792</name>
</gene>
<reference evidence="1 2" key="1">
    <citation type="submission" date="2017-05" db="EMBL/GenBank/DDBJ databases">
        <title>The Genome Sequence of Enterococcus faecium 7H8_DIV0219.</title>
        <authorList>
            <consortium name="The Broad Institute Genomics Platform"/>
            <consortium name="The Broad Institute Genomic Center for Infectious Diseases"/>
            <person name="Earl A."/>
            <person name="Manson A."/>
            <person name="Schwartman J."/>
            <person name="Gilmore M."/>
            <person name="Abouelleil A."/>
            <person name="Cao P."/>
            <person name="Chapman S."/>
            <person name="Cusick C."/>
            <person name="Shea T."/>
            <person name="Young S."/>
            <person name="Neafsey D."/>
            <person name="Nusbaum C."/>
            <person name="Birren B."/>
        </authorList>
    </citation>
    <scope>NUCLEOTIDE SEQUENCE [LARGE SCALE GENOMIC DNA]</scope>
    <source>
        <strain evidence="1 2">7H8_DIV0219</strain>
    </source>
</reference>
<comment type="caution">
    <text evidence="1">The sequence shown here is derived from an EMBL/GenBank/DDBJ whole genome shotgun (WGS) entry which is preliminary data.</text>
</comment>
<dbReference type="Proteomes" id="UP000194885">
    <property type="component" value="Unassembled WGS sequence"/>
</dbReference>
<sequence length="311" mass="35668">MLKNFLETKAGRNIIIGIAVLIVAVITLVTYSLMSGKPKETAQANDKTEQTQESKETIGRYNGTIYSGTWYSNRSDDMYIELDADGTYWASSWIPKGEYYLKDQNIMVLEAEDGKTKEFQLQTRMGSTVMYLKEGEEEIFLYPNEDIKQKMESENAEQIEAAEKAVNQMWSDILTQGHWENKNSDRTFKLEFKDGEYIQTKIEGDDQETETFQYTITGIVTEQSGATVSLSRTDGNDRKQDINFKITEEGSKYILAGPVGTFKWNSYYEKRYDDVTLTQDGTKREDLPERTIETTDEDGNKVIITERDVTN</sequence>
<evidence type="ECO:0000313" key="1">
    <source>
        <dbReference type="EMBL" id="OTN93913.1"/>
    </source>
</evidence>
<dbReference type="AlphaFoldDB" id="A0A242BEI4"/>
<proteinExistence type="predicted"/>
<dbReference type="RefSeq" id="WP_086311346.1">
    <property type="nucleotide sequence ID" value="NZ_JABTDD010000042.1"/>
</dbReference>
<name>A0A242BEI4_ENTFC</name>
<protein>
    <submittedName>
        <fullName evidence="1">Uncharacterized protein</fullName>
    </submittedName>
</protein>
<organism evidence="1 2">
    <name type="scientific">Enterococcus faecium</name>
    <name type="common">Streptococcus faecium</name>
    <dbReference type="NCBI Taxonomy" id="1352"/>
    <lineage>
        <taxon>Bacteria</taxon>
        <taxon>Bacillati</taxon>
        <taxon>Bacillota</taxon>
        <taxon>Bacilli</taxon>
        <taxon>Lactobacillales</taxon>
        <taxon>Enterococcaceae</taxon>
        <taxon>Enterococcus</taxon>
    </lineage>
</organism>
<dbReference type="EMBL" id="NGKW01000003">
    <property type="protein sequence ID" value="OTN93913.1"/>
    <property type="molecule type" value="Genomic_DNA"/>
</dbReference>